<sequence>MERQENQQNDKGPYFKTPFRNRNISKVLNQNRLRKWDPQNLVNLQMALDSVLDYFQKHGEDMPKYNTEFSNDIVYFTNAEDNFLIRYLHDKSASLDKLETEHIFREMLESFPSKRTEQELKCRAVQLCQHKYEINQWHAITNRYEDTYIPEDVPEFAEFQRILNRLRYYILPINDPSHPASPTLTQ</sequence>
<dbReference type="AlphaFoldDB" id="A0AAJ7DV27"/>
<keyword evidence="1" id="KW-1185">Reference proteome</keyword>
<gene>
    <name evidence="2" type="primary">LOC105361891</name>
</gene>
<organism evidence="1 2">
    <name type="scientific">Ceratosolen solmsi marchali</name>
    <dbReference type="NCBI Taxonomy" id="326594"/>
    <lineage>
        <taxon>Eukaryota</taxon>
        <taxon>Metazoa</taxon>
        <taxon>Ecdysozoa</taxon>
        <taxon>Arthropoda</taxon>
        <taxon>Hexapoda</taxon>
        <taxon>Insecta</taxon>
        <taxon>Pterygota</taxon>
        <taxon>Neoptera</taxon>
        <taxon>Endopterygota</taxon>
        <taxon>Hymenoptera</taxon>
        <taxon>Apocrita</taxon>
        <taxon>Proctotrupomorpha</taxon>
        <taxon>Chalcidoidea</taxon>
        <taxon>Agaonidae</taxon>
        <taxon>Agaoninae</taxon>
        <taxon>Ceratosolen</taxon>
    </lineage>
</organism>
<accession>A0AAJ7DV27</accession>
<proteinExistence type="predicted"/>
<protein>
    <submittedName>
        <fullName evidence="2">Uncharacterized protein LOC105361891</fullName>
    </submittedName>
</protein>
<name>A0AAJ7DV27_9HYME</name>
<dbReference type="Proteomes" id="UP000695007">
    <property type="component" value="Unplaced"/>
</dbReference>
<evidence type="ECO:0000313" key="1">
    <source>
        <dbReference type="Proteomes" id="UP000695007"/>
    </source>
</evidence>
<dbReference type="KEGG" id="csol:105361891"/>
<reference evidence="2" key="1">
    <citation type="submission" date="2025-08" db="UniProtKB">
        <authorList>
            <consortium name="RefSeq"/>
        </authorList>
    </citation>
    <scope>IDENTIFICATION</scope>
</reference>
<dbReference type="RefSeq" id="XP_011497489.1">
    <property type="nucleotide sequence ID" value="XM_011499187.1"/>
</dbReference>
<dbReference type="GeneID" id="105361891"/>
<evidence type="ECO:0000313" key="2">
    <source>
        <dbReference type="RefSeq" id="XP_011497489.1"/>
    </source>
</evidence>